<dbReference type="Proteomes" id="UP000030321">
    <property type="component" value="Unassembled WGS sequence"/>
</dbReference>
<accession>A0A0A1VSG6</accession>
<keyword evidence="1" id="KW-0665">Pyrimidine biosynthesis</keyword>
<feature type="domain" description="Dihydroorotase catalytic" evidence="3">
    <location>
        <begin position="57"/>
        <end position="160"/>
    </location>
</feature>
<dbReference type="EMBL" id="BBPA01000020">
    <property type="protein sequence ID" value="GAL92246.1"/>
    <property type="molecule type" value="Genomic_DNA"/>
</dbReference>
<comment type="caution">
    <text evidence="4">The sequence shown here is derived from an EMBL/GenBank/DDBJ whole genome shotgun (WGS) entry which is preliminary data.</text>
</comment>
<dbReference type="NCBIfam" id="TIGR00857">
    <property type="entry name" value="pyrC_multi"/>
    <property type="match status" value="1"/>
</dbReference>
<dbReference type="SUPFAM" id="SSF51338">
    <property type="entry name" value="Composite domain of metallo-dependent hydrolases"/>
    <property type="match status" value="1"/>
</dbReference>
<feature type="domain" description="Amidohydrolase-related" evidence="2">
    <location>
        <begin position="252"/>
        <end position="397"/>
    </location>
</feature>
<evidence type="ECO:0000259" key="2">
    <source>
        <dbReference type="Pfam" id="PF01979"/>
    </source>
</evidence>
<dbReference type="InterPro" id="IPR032466">
    <property type="entry name" value="Metal_Hydrolase"/>
</dbReference>
<dbReference type="EC" id="3.5.2.3" evidence="4"/>
<evidence type="ECO:0000313" key="4">
    <source>
        <dbReference type="EMBL" id="GAL92246.1"/>
    </source>
</evidence>
<evidence type="ECO:0000313" key="5">
    <source>
        <dbReference type="Proteomes" id="UP000030321"/>
    </source>
</evidence>
<dbReference type="GO" id="GO:0006221">
    <property type="term" value="P:pyrimidine nucleotide biosynthetic process"/>
    <property type="evidence" value="ECO:0007669"/>
    <property type="project" value="UniProtKB-KW"/>
</dbReference>
<dbReference type="GO" id="GO:0046872">
    <property type="term" value="F:metal ion binding"/>
    <property type="evidence" value="ECO:0007669"/>
    <property type="project" value="InterPro"/>
</dbReference>
<dbReference type="GO" id="GO:0006145">
    <property type="term" value="P:purine nucleobase catabolic process"/>
    <property type="evidence" value="ECO:0007669"/>
    <property type="project" value="TreeGrafter"/>
</dbReference>
<sequence length="423" mass="46380">MNSQSSTIIEQVRVLDPLTQTDRIADVWIEEGVIKAIESQLPPRENSNYISGQNCIFAPGLVDLYSHSGEPGHEDRETLASLLKAATAGGCTRLAILPNTLPPLDHPALISTLQQKSQGFFDSKSTRLHFWASLTLGRQGQKMTELADLMPVAVGFTDNRSLEDLGLLRRLLEYLKPFGKNIALSPVNQQLKGNGVMREGETSIRLGLPGDPTISETTALATILEIVGEINTPVHLMRISTRRGVELIREAKMRGLPITASVTWLHLLLNTGSIASYHPSLHLAPPLGNESDRKALIAAIKEGIIDAIAIDHRPYTYEEKTVSFAEAPPGAIGLELALPLLWEKLVITGQLSALQLWQALSLNPCHCLQQKPASLNPGNPAEAILFHPQASWKVTANNLHSLSHNTFWLNQTITGKVLEMWNF</sequence>
<dbReference type="InterPro" id="IPR050138">
    <property type="entry name" value="DHOase/Allantoinase_Hydrolase"/>
</dbReference>
<evidence type="ECO:0000256" key="1">
    <source>
        <dbReference type="ARBA" id="ARBA00022975"/>
    </source>
</evidence>
<dbReference type="InterPro" id="IPR006680">
    <property type="entry name" value="Amidohydro-rel"/>
</dbReference>
<dbReference type="Pfam" id="PF01979">
    <property type="entry name" value="Amidohydro_1"/>
    <property type="match status" value="1"/>
</dbReference>
<dbReference type="GO" id="GO:0004151">
    <property type="term" value="F:dihydroorotase activity"/>
    <property type="evidence" value="ECO:0007669"/>
    <property type="project" value="UniProtKB-EC"/>
</dbReference>
<dbReference type="GO" id="GO:0005737">
    <property type="term" value="C:cytoplasm"/>
    <property type="evidence" value="ECO:0007669"/>
    <property type="project" value="TreeGrafter"/>
</dbReference>
<dbReference type="PANTHER" id="PTHR43668:SF2">
    <property type="entry name" value="ALLANTOINASE"/>
    <property type="match status" value="1"/>
</dbReference>
<dbReference type="SUPFAM" id="SSF51556">
    <property type="entry name" value="Metallo-dependent hydrolases"/>
    <property type="match status" value="1"/>
</dbReference>
<organism evidence="4 5">
    <name type="scientific">Microcystis aeruginosa NIES-44</name>
    <dbReference type="NCBI Taxonomy" id="449439"/>
    <lineage>
        <taxon>Bacteria</taxon>
        <taxon>Bacillati</taxon>
        <taxon>Cyanobacteriota</taxon>
        <taxon>Cyanophyceae</taxon>
        <taxon>Oscillatoriophycideae</taxon>
        <taxon>Chroococcales</taxon>
        <taxon>Microcystaceae</taxon>
        <taxon>Microcystis</taxon>
    </lineage>
</organism>
<dbReference type="GO" id="GO:0004038">
    <property type="term" value="F:allantoinase activity"/>
    <property type="evidence" value="ECO:0007669"/>
    <property type="project" value="TreeGrafter"/>
</dbReference>
<dbReference type="Pfam" id="PF12890">
    <property type="entry name" value="DHOase"/>
    <property type="match status" value="1"/>
</dbReference>
<dbReference type="InterPro" id="IPR024403">
    <property type="entry name" value="DHOase_cat"/>
</dbReference>
<dbReference type="PANTHER" id="PTHR43668">
    <property type="entry name" value="ALLANTOINASE"/>
    <property type="match status" value="1"/>
</dbReference>
<dbReference type="InterPro" id="IPR004722">
    <property type="entry name" value="DHOase"/>
</dbReference>
<proteinExistence type="predicted"/>
<keyword evidence="4" id="KW-0378">Hydrolase</keyword>
<gene>
    <name evidence="4" type="ORF">N44_00804</name>
</gene>
<dbReference type="InterPro" id="IPR011059">
    <property type="entry name" value="Metal-dep_hydrolase_composite"/>
</dbReference>
<dbReference type="AlphaFoldDB" id="A0A0A1VSG6"/>
<reference evidence="5" key="1">
    <citation type="journal article" date="2015" name="Genome">
        <title>Whole Genome Sequence of the Non-Microcystin-Producing Microcystis aeruginosa Strain NIES-44.</title>
        <authorList>
            <person name="Okano K."/>
            <person name="Miyata N."/>
            <person name="Ozaki Y."/>
        </authorList>
    </citation>
    <scope>NUCLEOTIDE SEQUENCE [LARGE SCALE GENOMIC DNA]</scope>
    <source>
        <strain evidence="5">NIES-44</strain>
    </source>
</reference>
<name>A0A0A1VSG6_MICAE</name>
<dbReference type="Gene3D" id="2.30.40.10">
    <property type="entry name" value="Urease, subunit C, domain 1"/>
    <property type="match status" value="1"/>
</dbReference>
<evidence type="ECO:0000259" key="3">
    <source>
        <dbReference type="Pfam" id="PF12890"/>
    </source>
</evidence>
<protein>
    <submittedName>
        <fullName evidence="4">Dihydroorotase</fullName>
        <ecNumber evidence="4">3.5.2.3</ecNumber>
    </submittedName>
</protein>
<dbReference type="NCBIfam" id="NF005614">
    <property type="entry name" value="PRK07369.1"/>
    <property type="match status" value="1"/>
</dbReference>
<dbReference type="CDD" id="cd01317">
    <property type="entry name" value="DHOase_IIa"/>
    <property type="match status" value="1"/>
</dbReference>
<dbReference type="RefSeq" id="WP_045358013.1">
    <property type="nucleotide sequence ID" value="NZ_BBPA01000020.1"/>
</dbReference>
<dbReference type="Gene3D" id="3.20.20.140">
    <property type="entry name" value="Metal-dependent hydrolases"/>
    <property type="match status" value="1"/>
</dbReference>